<dbReference type="PANTHER" id="PTHR33116">
    <property type="entry name" value="REVERSE TRANSCRIPTASE ZINC-BINDING DOMAIN-CONTAINING PROTEIN-RELATED-RELATED"/>
    <property type="match status" value="1"/>
</dbReference>
<dbReference type="CDD" id="cd01650">
    <property type="entry name" value="RT_nLTR_like"/>
    <property type="match status" value="1"/>
</dbReference>
<dbReference type="Pfam" id="PF00078">
    <property type="entry name" value="RVT_1"/>
    <property type="match status" value="1"/>
</dbReference>
<dbReference type="SUPFAM" id="SSF56672">
    <property type="entry name" value="DNA/RNA polymerases"/>
    <property type="match status" value="1"/>
</dbReference>
<dbReference type="InterPro" id="IPR000477">
    <property type="entry name" value="RT_dom"/>
</dbReference>
<dbReference type="InterPro" id="IPR026960">
    <property type="entry name" value="RVT-Znf"/>
</dbReference>
<evidence type="ECO:0000313" key="3">
    <source>
        <dbReference type="EMBL" id="KAH1031612.1"/>
    </source>
</evidence>
<protein>
    <recommendedName>
        <fullName evidence="2">Reverse transcriptase domain-containing protein</fullName>
    </recommendedName>
</protein>
<proteinExistence type="predicted"/>
<gene>
    <name evidence="3" type="ORF">J1N35_043786</name>
</gene>
<dbReference type="PROSITE" id="PS50878">
    <property type="entry name" value="RT_POL"/>
    <property type="match status" value="1"/>
</dbReference>
<dbReference type="EMBL" id="JAIQCV010000013">
    <property type="protein sequence ID" value="KAH1031612.1"/>
    <property type="molecule type" value="Genomic_DNA"/>
</dbReference>
<dbReference type="PANTHER" id="PTHR33116:SF86">
    <property type="entry name" value="REVERSE TRANSCRIPTASE DOMAIN-CONTAINING PROTEIN"/>
    <property type="match status" value="1"/>
</dbReference>
<dbReference type="OrthoDB" id="1000146at2759"/>
<evidence type="ECO:0000313" key="4">
    <source>
        <dbReference type="Proteomes" id="UP000828251"/>
    </source>
</evidence>
<feature type="domain" description="Reverse transcriptase" evidence="2">
    <location>
        <begin position="1"/>
        <end position="340"/>
    </location>
</feature>
<evidence type="ECO:0000256" key="1">
    <source>
        <dbReference type="SAM" id="MobiDB-lite"/>
    </source>
</evidence>
<evidence type="ECO:0000259" key="2">
    <source>
        <dbReference type="PROSITE" id="PS50878"/>
    </source>
</evidence>
<dbReference type="AlphaFoldDB" id="A0A9D3ZFA2"/>
<dbReference type="Proteomes" id="UP000828251">
    <property type="component" value="Unassembled WGS sequence"/>
</dbReference>
<reference evidence="3 4" key="1">
    <citation type="journal article" date="2021" name="Plant Biotechnol. J.">
        <title>Multi-omics assisted identification of the key and species-specific regulatory components of drought-tolerant mechanisms in Gossypium stocksii.</title>
        <authorList>
            <person name="Yu D."/>
            <person name="Ke L."/>
            <person name="Zhang D."/>
            <person name="Wu Y."/>
            <person name="Sun Y."/>
            <person name="Mei J."/>
            <person name="Sun J."/>
            <person name="Sun Y."/>
        </authorList>
    </citation>
    <scope>NUCLEOTIDE SEQUENCE [LARGE SCALE GENOMIC DNA]</scope>
    <source>
        <strain evidence="4">cv. E1</strain>
        <tissue evidence="3">Leaf</tissue>
    </source>
</reference>
<accession>A0A9D3ZFA2</accession>
<comment type="caution">
    <text evidence="3">The sequence shown here is derived from an EMBL/GenBank/DDBJ whole genome shotgun (WGS) entry which is preliminary data.</text>
</comment>
<name>A0A9D3ZFA2_9ROSI</name>
<dbReference type="InterPro" id="IPR043502">
    <property type="entry name" value="DNA/RNA_pol_sf"/>
</dbReference>
<organism evidence="3 4">
    <name type="scientific">Gossypium stocksii</name>
    <dbReference type="NCBI Taxonomy" id="47602"/>
    <lineage>
        <taxon>Eukaryota</taxon>
        <taxon>Viridiplantae</taxon>
        <taxon>Streptophyta</taxon>
        <taxon>Embryophyta</taxon>
        <taxon>Tracheophyta</taxon>
        <taxon>Spermatophyta</taxon>
        <taxon>Magnoliopsida</taxon>
        <taxon>eudicotyledons</taxon>
        <taxon>Gunneridae</taxon>
        <taxon>Pentapetalae</taxon>
        <taxon>rosids</taxon>
        <taxon>malvids</taxon>
        <taxon>Malvales</taxon>
        <taxon>Malvaceae</taxon>
        <taxon>Malvoideae</taxon>
        <taxon>Gossypium</taxon>
    </lineage>
</organism>
<feature type="compositionally biased region" description="Basic and acidic residues" evidence="1">
    <location>
        <begin position="15"/>
        <end position="40"/>
    </location>
</feature>
<dbReference type="Pfam" id="PF13966">
    <property type="entry name" value="zf-RVT"/>
    <property type="match status" value="1"/>
</dbReference>
<sequence length="679" mass="77809">MKKVVELIVSEMEENSSKDLARHSKENGELPPPDRQENPGHRGNIPQSAFPGLSTEDVDFLGRIVTKEEIRVALFDMAPLKDGFQATFFQNHWDTIGDALCEWNLKNFSQFWPISLCSVFYKLVMKVIANRFKSIFPKTIRQEQVGFITGRSIIDNVIIAQEVLHSMRVKKNLKWMAIKINLEKAFDRVCWDFIEASLIAAGSLELCSYSKVWPVRGIRQGYPLSPYLFVLCMEWLGHRFHGSISTEEWSPARLSCKGPSLSHLFFADDLVIFSQADLKHSGLLKNFLSDFCEISGHKVNARKTTVFFSSGVNVSLRNTIIGNLGFQEVNDLGHYLRVLLLHKRLTKSILDFLVEKVHSRLSSWDAKKLAFARRVTLAQSILLTIPSYLMQSTIVPKEVCDAIEELAKQFIQGCLDSKRKMALIKWDDICQPKINGGLGLHRLEDQNKAFMMKIGYNLITKSEALWVQVLKSKYGMCGNMLTSIMRSNCSYMWRVVAKVWALLCSNMIWTIGNGRTVRCWEDTWVPNKGPLKHYVSDYGTINSEITVNNMVSPNGYWYLDLFRLGLPKDIVKCILSIPPPSAHSGPDSLSWSKTTSRIFSVKSAYYLFKEESWHLNEESWNMLWKLPGSYRVKHFIWLILKQRVRRGIAHNTACHLCGHSIEDSLHTLRDCPFANEIWH</sequence>
<keyword evidence="4" id="KW-1185">Reference proteome</keyword>
<feature type="region of interest" description="Disordered" evidence="1">
    <location>
        <begin position="13"/>
        <end position="51"/>
    </location>
</feature>